<feature type="domain" description="RZ-type" evidence="10">
    <location>
        <begin position="1749"/>
        <end position="1824"/>
    </location>
</feature>
<dbReference type="InterPro" id="IPR047187">
    <property type="entry name" value="SF1_C_Upf1"/>
</dbReference>
<evidence type="ECO:0000256" key="5">
    <source>
        <dbReference type="ARBA" id="ARBA00022771"/>
    </source>
</evidence>
<comment type="subcellular location">
    <subcellularLocation>
        <location evidence="1">Cytoplasm</location>
    </subcellularLocation>
</comment>
<evidence type="ECO:0000256" key="7">
    <source>
        <dbReference type="ARBA" id="ARBA00022833"/>
    </source>
</evidence>
<dbReference type="GO" id="GO:0008270">
    <property type="term" value="F:zinc ion binding"/>
    <property type="evidence" value="ECO:0007669"/>
    <property type="project" value="UniProtKB-KW"/>
</dbReference>
<dbReference type="GO" id="GO:0004386">
    <property type="term" value="F:helicase activity"/>
    <property type="evidence" value="ECO:0007669"/>
    <property type="project" value="InterPro"/>
</dbReference>
<dbReference type="GeneID" id="54578223"/>
<protein>
    <submittedName>
        <fullName evidence="11">P-loop containing nucleoside triphosphate hydrolase protein</fullName>
    </submittedName>
</protein>
<dbReference type="RefSeq" id="XP_033685246.1">
    <property type="nucleotide sequence ID" value="XM_033824893.1"/>
</dbReference>
<dbReference type="GO" id="GO:0002376">
    <property type="term" value="P:immune system process"/>
    <property type="evidence" value="ECO:0007669"/>
    <property type="project" value="UniProtKB-KW"/>
</dbReference>
<keyword evidence="6" id="KW-0067">ATP-binding</keyword>
<keyword evidence="5" id="KW-0863">Zinc-finger</keyword>
<dbReference type="InterPro" id="IPR027417">
    <property type="entry name" value="P-loop_NTPase"/>
</dbReference>
<gene>
    <name evidence="11" type="ORF">BU26DRAFT_455788</name>
</gene>
<evidence type="ECO:0000256" key="2">
    <source>
        <dbReference type="ARBA" id="ARBA00022490"/>
    </source>
</evidence>
<dbReference type="GO" id="GO:0031048">
    <property type="term" value="P:regulatory ncRNA-mediated heterochromatin formation"/>
    <property type="evidence" value="ECO:0007669"/>
    <property type="project" value="TreeGrafter"/>
</dbReference>
<evidence type="ECO:0000256" key="3">
    <source>
        <dbReference type="ARBA" id="ARBA00022723"/>
    </source>
</evidence>
<evidence type="ECO:0000256" key="4">
    <source>
        <dbReference type="ARBA" id="ARBA00022737"/>
    </source>
</evidence>
<dbReference type="PANTHER" id="PTHR10887">
    <property type="entry name" value="DNA2/NAM7 HELICASE FAMILY"/>
    <property type="match status" value="1"/>
</dbReference>
<evidence type="ECO:0000256" key="6">
    <source>
        <dbReference type="ARBA" id="ARBA00022806"/>
    </source>
</evidence>
<dbReference type="Pfam" id="PF13086">
    <property type="entry name" value="AAA_11"/>
    <property type="match status" value="1"/>
</dbReference>
<dbReference type="PANTHER" id="PTHR10887:SF445">
    <property type="entry name" value="NFX1-TYPE ZINC FINGER-CONTAINING PROTEIN 1"/>
    <property type="match status" value="1"/>
</dbReference>
<sequence length="1830" mass="202686">MHEVIQALASDGGLKRVLQLVKDDIPSPINNQKEVFQSTVLPFLKVLSYPKVISSGLLESSVATIYNTIFGPGGQHTLKLFKLIAAFAHELSLDELAPTIATFSKILDLNETVKLIDEFKSILASLESALGGATDDRSDLTAVNARKWIERSQIRLGIGGPAIGIAHPGYKSSGPRAQFCLLYDAPGHLSKAGPRHDNDSEDVRQIQILPTFQEIISERNPYLPVLDPSQLHLPGIDGLIDRHFRLYREEAIGEIRDAVKFELDRQKGSGKKLARSDQGIRMNIYTHVSLQALHCDRWEGLGVTVSIDQPKGLQVMTAKQRQEWWESNARLQAGSLVCLLDPAGHVLFCTVADIDKRKKREDDEDAVRSGRNEDNPWLDLSSNPRRALVTVAVADERDLPTMADYFSGRKSSLRMTLLEFPKTLLQAFYPTLAALQSMLGKENLPFADFLVPSEEVSGEVEVGPPTYSQQRSFQFDLSCLMTNQKPLALSPNVPFDIDTLTKGSTLDVKQAEALVHALTRRLALCQGPPGTGKSYTSVALTRVLLSNKKKADLGPMLVVTYTNHALDQTLEHLLDNGIARAIRIGSRSKSEQLEDLNLRIVSKRMERTRTEKHEGYLLSLALRDDAAYVNRAIGDLITSGALDSLNPYLKDNYPKFHRQFWGKDKDGFKRVARSKHAIHVWLRGNASSGGRTNRPVAELLDTEADVWGMTSAERQALNAFWMNDCQTLRKRRFLAAMKAYRKSKVRDEAARQDVDLRCLEQADIIGITTSGLARNLDLLRRLPVKALLVEEAGEVLEAHTLTALLPSVEHAILIGDHFQLKPSVSNFDLTSESYRGKRYSLDMSLFERLVNPPKGIPGVKLPFSTLETQRRMHPSISALIRHTLYPALEDAPNVSLYPEVVGMKKRLFWLDHSSPEAGVEEDEQVATSKSNDFEVLLVVCLVAHLLSQGVYEPKDVAVITPYLGQLFKLRKALSQIFEIALDDRDEEALQKAGIVDDGRSINGQGSMIKKTTLLQALKVASVDNFQGEEAKVVVVSLVRSNKENKCGFLKTSNRINVLLSRAKHGMYIIGNSTTSAGVPMWSKVLEVLQEQGNVGMSLALCCPRHPDTPIEVSQPDDFKRYAPEGGCALRCDRRLKCGHPCEQRCHSDLRHDNVKCLEPCPRTKAGCEHICKKVCGEQCDPMCQELLRDINVVLPCGHIVKDLLCWQFQSQDTIKCTVQVERKVVDCQHTVKVKCHVDVNAEGYTCRVPCGGALKCGHSCKTPCYLCPNWSGERAHTQCTAKCDKPFSNCSHQCTATCHNGKPCGTCQKPCEVACSHSRCDKRCGEPCNPCAREDCASACPHTKCSMPCAAPCDWIPCSKRCSKILRCGHQCPSLCGEICPGTKYCQECAPESTKAKIVDYVGMAQYKDVNLDEDPIIVPLCGHAMTMSSMDGNLNMSSVYDMNTDGTVKAIKASAPFSSDELKNLPGCALCRGPLRSINRYGRIIRRVLLDESTKRFVSSAGMVFGPLTERLFAAQKKLVEAPSKPNKITAPSALNFTGDRDAQLKVIARVTAGSVRYSEIINTRQAIAKYFQKVHRDATPFAQLWSLAEVARRRGGQASMIRGFQNPVSNVTFHIMAIALLIRCDIAILADVLHEFGKLRKGPLPRKIHMDLSKNRNECVLFINDSKATKDYEREVEGHIFYAQYCGIEAQHTGGVHVAKALQEDGKAHTQEARAICKQFGGKLDSLILEVDAAERDLDSGFVQVTITSEERRSVLAAMAKGMRGRGRWYVCANGHPFCVDRCGRPMEEAECPQCGETIGGRHHRPAAGVAPAEALEEELRTMNLGDR</sequence>
<dbReference type="Pfam" id="PF13087">
    <property type="entry name" value="AAA_12"/>
    <property type="match status" value="1"/>
</dbReference>
<dbReference type="CDD" id="cd17936">
    <property type="entry name" value="EEXXEc_NFX1"/>
    <property type="match status" value="1"/>
</dbReference>
<dbReference type="InterPro" id="IPR046439">
    <property type="entry name" value="ZF_RZ_dom"/>
</dbReference>
<keyword evidence="12" id="KW-1185">Reference proteome</keyword>
<dbReference type="OrthoDB" id="2423195at2759"/>
<dbReference type="Proteomes" id="UP000800094">
    <property type="component" value="Unassembled WGS sequence"/>
</dbReference>
<keyword evidence="4" id="KW-0677">Repeat</keyword>
<evidence type="ECO:0000256" key="1">
    <source>
        <dbReference type="ARBA" id="ARBA00004496"/>
    </source>
</evidence>
<dbReference type="CDD" id="cd06008">
    <property type="entry name" value="NF-X1-zinc-finger"/>
    <property type="match status" value="2"/>
</dbReference>
<evidence type="ECO:0000256" key="8">
    <source>
        <dbReference type="ARBA" id="ARBA00022859"/>
    </source>
</evidence>
<dbReference type="CDD" id="cd18808">
    <property type="entry name" value="SF1_C_Upf1"/>
    <property type="match status" value="1"/>
</dbReference>
<dbReference type="InterPro" id="IPR000967">
    <property type="entry name" value="Znf_NFX1"/>
</dbReference>
<evidence type="ECO:0000256" key="9">
    <source>
        <dbReference type="SAM" id="MobiDB-lite"/>
    </source>
</evidence>
<keyword evidence="6" id="KW-0347">Helicase</keyword>
<dbReference type="Pfam" id="PF20173">
    <property type="entry name" value="ZnF_RZ-type"/>
    <property type="match status" value="1"/>
</dbReference>
<dbReference type="SUPFAM" id="SSF52540">
    <property type="entry name" value="P-loop containing nucleoside triphosphate hydrolases"/>
    <property type="match status" value="1"/>
</dbReference>
<evidence type="ECO:0000259" key="10">
    <source>
        <dbReference type="PROSITE" id="PS51981"/>
    </source>
</evidence>
<dbReference type="GO" id="GO:0005737">
    <property type="term" value="C:cytoplasm"/>
    <property type="evidence" value="ECO:0007669"/>
    <property type="project" value="UniProtKB-SubCell"/>
</dbReference>
<dbReference type="GO" id="GO:0016787">
    <property type="term" value="F:hydrolase activity"/>
    <property type="evidence" value="ECO:0007669"/>
    <property type="project" value="UniProtKB-KW"/>
</dbReference>
<keyword evidence="6" id="KW-0547">Nucleotide-binding</keyword>
<evidence type="ECO:0000313" key="11">
    <source>
        <dbReference type="EMBL" id="KAF2250242.1"/>
    </source>
</evidence>
<dbReference type="InterPro" id="IPR041677">
    <property type="entry name" value="DNA2/NAM7_AAA_11"/>
</dbReference>
<keyword evidence="8" id="KW-0391">Immunity</keyword>
<dbReference type="FunFam" id="3.40.50.300:FF:001660">
    <property type="entry name" value="NF-X1 finger and helicase protein, putative"/>
    <property type="match status" value="1"/>
</dbReference>
<accession>A0A6A6IK37</accession>
<dbReference type="Gene3D" id="3.40.50.300">
    <property type="entry name" value="P-loop containing nucleotide triphosphate hydrolases"/>
    <property type="match status" value="2"/>
</dbReference>
<evidence type="ECO:0000313" key="12">
    <source>
        <dbReference type="Proteomes" id="UP000800094"/>
    </source>
</evidence>
<reference evidence="11" key="1">
    <citation type="journal article" date="2020" name="Stud. Mycol.">
        <title>101 Dothideomycetes genomes: a test case for predicting lifestyles and emergence of pathogens.</title>
        <authorList>
            <person name="Haridas S."/>
            <person name="Albert R."/>
            <person name="Binder M."/>
            <person name="Bloem J."/>
            <person name="Labutti K."/>
            <person name="Salamov A."/>
            <person name="Andreopoulos B."/>
            <person name="Baker S."/>
            <person name="Barry K."/>
            <person name="Bills G."/>
            <person name="Bluhm B."/>
            <person name="Cannon C."/>
            <person name="Castanera R."/>
            <person name="Culley D."/>
            <person name="Daum C."/>
            <person name="Ezra D."/>
            <person name="Gonzalez J."/>
            <person name="Henrissat B."/>
            <person name="Kuo A."/>
            <person name="Liang C."/>
            <person name="Lipzen A."/>
            <person name="Lutzoni F."/>
            <person name="Magnuson J."/>
            <person name="Mondo S."/>
            <person name="Nolan M."/>
            <person name="Ohm R."/>
            <person name="Pangilinan J."/>
            <person name="Park H.-J."/>
            <person name="Ramirez L."/>
            <person name="Alfaro M."/>
            <person name="Sun H."/>
            <person name="Tritt A."/>
            <person name="Yoshinaga Y."/>
            <person name="Zwiers L.-H."/>
            <person name="Turgeon B."/>
            <person name="Goodwin S."/>
            <person name="Spatafora J."/>
            <person name="Crous P."/>
            <person name="Grigoriev I."/>
        </authorList>
    </citation>
    <scope>NUCLEOTIDE SEQUENCE</scope>
    <source>
        <strain evidence="11">CBS 122368</strain>
    </source>
</reference>
<keyword evidence="2" id="KW-0963">Cytoplasm</keyword>
<keyword evidence="3" id="KW-0479">Metal-binding</keyword>
<keyword evidence="11" id="KW-0378">Hydrolase</keyword>
<dbReference type="EMBL" id="ML987194">
    <property type="protein sequence ID" value="KAF2250242.1"/>
    <property type="molecule type" value="Genomic_DNA"/>
</dbReference>
<dbReference type="InterPro" id="IPR045055">
    <property type="entry name" value="DNA2/NAM7-like"/>
</dbReference>
<feature type="region of interest" description="Disordered" evidence="9">
    <location>
        <begin position="359"/>
        <end position="378"/>
    </location>
</feature>
<keyword evidence="7" id="KW-0862">Zinc</keyword>
<dbReference type="PROSITE" id="PS51981">
    <property type="entry name" value="ZF_RZ"/>
    <property type="match status" value="1"/>
</dbReference>
<name>A0A6A6IK37_9PLEO</name>
<dbReference type="InterPro" id="IPR041679">
    <property type="entry name" value="DNA2/NAM7-like_C"/>
</dbReference>
<dbReference type="SMART" id="SM00438">
    <property type="entry name" value="ZnF_NFX"/>
    <property type="match status" value="4"/>
</dbReference>
<organism evidence="11 12">
    <name type="scientific">Trematosphaeria pertusa</name>
    <dbReference type="NCBI Taxonomy" id="390896"/>
    <lineage>
        <taxon>Eukaryota</taxon>
        <taxon>Fungi</taxon>
        <taxon>Dikarya</taxon>
        <taxon>Ascomycota</taxon>
        <taxon>Pezizomycotina</taxon>
        <taxon>Dothideomycetes</taxon>
        <taxon>Pleosporomycetidae</taxon>
        <taxon>Pleosporales</taxon>
        <taxon>Massarineae</taxon>
        <taxon>Trematosphaeriaceae</taxon>
        <taxon>Trematosphaeria</taxon>
    </lineage>
</organism>
<proteinExistence type="predicted"/>
<dbReference type="GO" id="GO:0031380">
    <property type="term" value="C:nuclear RNA-directed RNA polymerase complex"/>
    <property type="evidence" value="ECO:0007669"/>
    <property type="project" value="TreeGrafter"/>
</dbReference>